<dbReference type="FunFam" id="2.60.120.330:FF:000038">
    <property type="entry name" value="Si:dkey-10o6.2"/>
    <property type="match status" value="1"/>
</dbReference>
<dbReference type="Pfam" id="PF14226">
    <property type="entry name" value="DIOX_N"/>
    <property type="match status" value="1"/>
</dbReference>
<dbReference type="InterPro" id="IPR026992">
    <property type="entry name" value="DIOX_N"/>
</dbReference>
<evidence type="ECO:0000313" key="4">
    <source>
        <dbReference type="Proteomes" id="UP000261620"/>
    </source>
</evidence>
<dbReference type="Proteomes" id="UP000261620">
    <property type="component" value="Unplaced"/>
</dbReference>
<reference evidence="3" key="1">
    <citation type="submission" date="2025-08" db="UniProtKB">
        <authorList>
            <consortium name="Ensembl"/>
        </authorList>
    </citation>
    <scope>IDENTIFICATION</scope>
</reference>
<name>A0A3Q4BXB9_MOLML</name>
<organism evidence="3 4">
    <name type="scientific">Mola mola</name>
    <name type="common">Ocean sunfish</name>
    <name type="synonym">Tetraodon mola</name>
    <dbReference type="NCBI Taxonomy" id="94237"/>
    <lineage>
        <taxon>Eukaryota</taxon>
        <taxon>Metazoa</taxon>
        <taxon>Chordata</taxon>
        <taxon>Craniata</taxon>
        <taxon>Vertebrata</taxon>
        <taxon>Euteleostomi</taxon>
        <taxon>Actinopterygii</taxon>
        <taxon>Neopterygii</taxon>
        <taxon>Teleostei</taxon>
        <taxon>Neoteleostei</taxon>
        <taxon>Acanthomorphata</taxon>
        <taxon>Eupercaria</taxon>
        <taxon>Tetraodontiformes</taxon>
        <taxon>Molidae</taxon>
        <taxon>Mola</taxon>
    </lineage>
</organism>
<dbReference type="STRING" id="94237.ENSMMOP00000026947"/>
<dbReference type="OMA" id="FWHVGRE"/>
<keyword evidence="1" id="KW-0479">Metal-binding</keyword>
<dbReference type="InterPro" id="IPR050231">
    <property type="entry name" value="Iron_ascorbate_oxido_reductase"/>
</dbReference>
<dbReference type="PROSITE" id="PS51471">
    <property type="entry name" value="FE2OG_OXY"/>
    <property type="match status" value="1"/>
</dbReference>
<dbReference type="Ensembl" id="ENSMMOT00000027405.1">
    <property type="protein sequence ID" value="ENSMMOP00000026947.1"/>
    <property type="gene ID" value="ENSMMOG00000020383.1"/>
</dbReference>
<dbReference type="GO" id="GO:0016491">
    <property type="term" value="F:oxidoreductase activity"/>
    <property type="evidence" value="ECO:0007669"/>
    <property type="project" value="UniProtKB-KW"/>
</dbReference>
<sequence length="322" mass="36101">MSIPVVDLSAYSLTRGPEQVRNPSPEQVRDLSLELHAAFTRVGFVFLQNTGITQHEVDHVLEVAKRFFLQPEELKRAVSRGSFSGSPNHGWVSLETERLNPRRPGDLKEAFNTTSLHLDTDWSSGALADFRDTQRWFFLRCKELSLRLLRLMALSLDLDPERFLSAHRLVGTDKNSTTLRCLYYPPVDPEMVQQNQLRCGEHSDYGSITLLFQSSEGLQVRSRSGEFLSVPVVPGAVLVNIADLMQRWTSDRFVSVLHRVLLPPAGDLAARQSLAFFLQPDDEAVIDCCDGSNKYAPVTSGAYLLQRFSQSNLTCTHLAAVP</sequence>
<dbReference type="GO" id="GO:0046872">
    <property type="term" value="F:metal ion binding"/>
    <property type="evidence" value="ECO:0007669"/>
    <property type="project" value="UniProtKB-KW"/>
</dbReference>
<reference evidence="3" key="2">
    <citation type="submission" date="2025-09" db="UniProtKB">
        <authorList>
            <consortium name="Ensembl"/>
        </authorList>
    </citation>
    <scope>IDENTIFICATION</scope>
</reference>
<evidence type="ECO:0000313" key="3">
    <source>
        <dbReference type="Ensembl" id="ENSMMOP00000026947.1"/>
    </source>
</evidence>
<feature type="domain" description="Fe2OG dioxygenase" evidence="2">
    <location>
        <begin position="175"/>
        <end position="280"/>
    </location>
</feature>
<proteinExistence type="inferred from homology"/>
<protein>
    <recommendedName>
        <fullName evidence="2">Fe2OG dioxygenase domain-containing protein</fullName>
    </recommendedName>
</protein>
<dbReference type="Pfam" id="PF03171">
    <property type="entry name" value="2OG-FeII_Oxy"/>
    <property type="match status" value="1"/>
</dbReference>
<evidence type="ECO:0000256" key="1">
    <source>
        <dbReference type="RuleBase" id="RU003682"/>
    </source>
</evidence>
<dbReference type="AlphaFoldDB" id="A0A3Q4BXB9"/>
<dbReference type="SUPFAM" id="SSF51197">
    <property type="entry name" value="Clavaminate synthase-like"/>
    <property type="match status" value="1"/>
</dbReference>
<dbReference type="InterPro" id="IPR044861">
    <property type="entry name" value="IPNS-like_FE2OG_OXY"/>
</dbReference>
<dbReference type="InterPro" id="IPR005123">
    <property type="entry name" value="Oxoglu/Fe-dep_dioxygenase_dom"/>
</dbReference>
<keyword evidence="1" id="KW-0408">Iron</keyword>
<accession>A0A3Q4BXB9</accession>
<keyword evidence="4" id="KW-1185">Reference proteome</keyword>
<keyword evidence="1" id="KW-0560">Oxidoreductase</keyword>
<comment type="similarity">
    <text evidence="1">Belongs to the iron/ascorbate-dependent oxidoreductase family.</text>
</comment>
<dbReference type="Gene3D" id="2.60.120.330">
    <property type="entry name" value="B-lactam Antibiotic, Isopenicillin N Synthase, Chain"/>
    <property type="match status" value="1"/>
</dbReference>
<dbReference type="PANTHER" id="PTHR47990">
    <property type="entry name" value="2-OXOGLUTARATE (2OG) AND FE(II)-DEPENDENT OXYGENASE SUPERFAMILY PROTEIN-RELATED"/>
    <property type="match status" value="1"/>
</dbReference>
<dbReference type="InterPro" id="IPR027443">
    <property type="entry name" value="IPNS-like_sf"/>
</dbReference>
<evidence type="ECO:0000259" key="2">
    <source>
        <dbReference type="PROSITE" id="PS51471"/>
    </source>
</evidence>